<gene>
    <name evidence="1" type="ORF">SFC79_08130</name>
</gene>
<sequence length="122" mass="12950">MLSDDLTTAPAPDVLAALEECRSAELEREGIAMYVAVADARPGRPAPATDSAPDPAATRLAELFDHYHDALAAAGFPRSAHEPPDAPDLTGGGRELIDVLVVLSDRHLHARPEQPSHEGRQS</sequence>
<keyword evidence="2" id="KW-1185">Reference proteome</keyword>
<evidence type="ECO:0000313" key="2">
    <source>
        <dbReference type="Proteomes" id="UP001291999"/>
    </source>
</evidence>
<evidence type="ECO:0008006" key="3">
    <source>
        <dbReference type="Google" id="ProtNLM"/>
    </source>
</evidence>
<dbReference type="Proteomes" id="UP001291999">
    <property type="component" value="Unassembled WGS sequence"/>
</dbReference>
<dbReference type="RefSeq" id="WP_172273357.1">
    <property type="nucleotide sequence ID" value="NZ_CP141058.1"/>
</dbReference>
<organism evidence="1 2">
    <name type="scientific">Nocardioides renjunii</name>
    <dbReference type="NCBI Taxonomy" id="3095075"/>
    <lineage>
        <taxon>Bacteria</taxon>
        <taxon>Bacillati</taxon>
        <taxon>Actinomycetota</taxon>
        <taxon>Actinomycetes</taxon>
        <taxon>Propionibacteriales</taxon>
        <taxon>Nocardioidaceae</taxon>
        <taxon>Nocardioides</taxon>
    </lineage>
</organism>
<proteinExistence type="predicted"/>
<protein>
    <recommendedName>
        <fullName evidence="3">Tetracycline repressor TetR C-terminal domain-containing protein</fullName>
    </recommendedName>
</protein>
<dbReference type="EMBL" id="JAXQPW010000002">
    <property type="protein sequence ID" value="MDZ5661726.1"/>
    <property type="molecule type" value="Genomic_DNA"/>
</dbReference>
<comment type="caution">
    <text evidence="1">The sequence shown here is derived from an EMBL/GenBank/DDBJ whole genome shotgun (WGS) entry which is preliminary data.</text>
</comment>
<name>A0ABU5K9Z8_9ACTN</name>
<reference evidence="1 2" key="1">
    <citation type="submission" date="2023-11" db="EMBL/GenBank/DDBJ databases">
        <title>Novel species in genus Nocardioides.</title>
        <authorList>
            <person name="Zhou H."/>
        </authorList>
    </citation>
    <scope>NUCLEOTIDE SEQUENCE [LARGE SCALE GENOMIC DNA]</scope>
    <source>
        <strain evidence="1 2">S-58</strain>
    </source>
</reference>
<evidence type="ECO:0000313" key="1">
    <source>
        <dbReference type="EMBL" id="MDZ5661726.1"/>
    </source>
</evidence>
<accession>A0ABU5K9Z8</accession>